<feature type="region of interest" description="Disordered" evidence="8">
    <location>
        <begin position="1"/>
        <end position="26"/>
    </location>
</feature>
<keyword evidence="7" id="KW-1003">Cell membrane</keyword>
<sequence>MGASPVRWWSQRRERRKVTSRRGNPDGTMSLKDHLYDLRRRLGLALLIIAAGAVFGWFWWSWRIFGLPNLGDIVIAPYCGIPVGQRLTQGGEGCQLLQTQPFEIFMIRLKVGAGAGMALTAPLWLYQVWRFIAPGLYAKERRFAVVFVACASALFVTGAALAFYVVPQGLSVLVSFGDEKFITALTAGEYISFVLTLLLIFGVSFELPLIVVMLNQVGILTYDKLRRWRRGITFGLVIFAAVATPGTDPISMVALAIALVLLFELAIQIARVHDRRVERRRKAEGLADLSDDEAAPFEYTPSVAEEPEPLPDPVPTPDPVTGPPDDGQPPPGRVRYDDAT</sequence>
<dbReference type="GO" id="GO:0043953">
    <property type="term" value="P:protein transport by the Tat complex"/>
    <property type="evidence" value="ECO:0007669"/>
    <property type="project" value="UniProtKB-UniRule"/>
</dbReference>
<feature type="transmembrane region" description="Helical" evidence="7">
    <location>
        <begin position="42"/>
        <end position="60"/>
    </location>
</feature>
<gene>
    <name evidence="7" type="primary">tatC</name>
    <name evidence="9" type="ORF">F4560_003780</name>
</gene>
<keyword evidence="4 7" id="KW-1133">Transmembrane helix</keyword>
<dbReference type="EMBL" id="JACHMO010000001">
    <property type="protein sequence ID" value="MBB5804012.1"/>
    <property type="molecule type" value="Genomic_DNA"/>
</dbReference>
<dbReference type="Pfam" id="PF00902">
    <property type="entry name" value="TatC"/>
    <property type="match status" value="1"/>
</dbReference>
<dbReference type="PROSITE" id="PS01218">
    <property type="entry name" value="TATC"/>
    <property type="match status" value="1"/>
</dbReference>
<organism evidence="9 10">
    <name type="scientific">Saccharothrix ecbatanensis</name>
    <dbReference type="NCBI Taxonomy" id="1105145"/>
    <lineage>
        <taxon>Bacteria</taxon>
        <taxon>Bacillati</taxon>
        <taxon>Actinomycetota</taxon>
        <taxon>Actinomycetes</taxon>
        <taxon>Pseudonocardiales</taxon>
        <taxon>Pseudonocardiaceae</taxon>
        <taxon>Saccharothrix</taxon>
    </lineage>
</organism>
<feature type="transmembrane region" description="Helical" evidence="7">
    <location>
        <begin position="227"/>
        <end position="244"/>
    </location>
</feature>
<feature type="compositionally biased region" description="Pro residues" evidence="8">
    <location>
        <begin position="310"/>
        <end position="332"/>
    </location>
</feature>
<evidence type="ECO:0000256" key="7">
    <source>
        <dbReference type="HAMAP-Rule" id="MF_00902"/>
    </source>
</evidence>
<feature type="transmembrane region" description="Helical" evidence="7">
    <location>
        <begin position="190"/>
        <end position="215"/>
    </location>
</feature>
<feature type="transmembrane region" description="Helical" evidence="7">
    <location>
        <begin position="250"/>
        <end position="272"/>
    </location>
</feature>
<dbReference type="PANTHER" id="PTHR30371:SF0">
    <property type="entry name" value="SEC-INDEPENDENT PROTEIN TRANSLOCASE PROTEIN TATC, CHLOROPLASTIC-RELATED"/>
    <property type="match status" value="1"/>
</dbReference>
<dbReference type="GO" id="GO:0033281">
    <property type="term" value="C:TAT protein transport complex"/>
    <property type="evidence" value="ECO:0007669"/>
    <property type="project" value="UniProtKB-UniRule"/>
</dbReference>
<keyword evidence="10" id="KW-1185">Reference proteome</keyword>
<dbReference type="GO" id="GO:0009977">
    <property type="term" value="F:proton motive force dependent protein transmembrane transporter activity"/>
    <property type="evidence" value="ECO:0007669"/>
    <property type="project" value="TreeGrafter"/>
</dbReference>
<comment type="function">
    <text evidence="7">Part of the twin-arginine translocation (Tat) system that transports large folded proteins containing a characteristic twin-arginine motif in their signal peptide across membranes. Together with TatB, TatC is part of a receptor directly interacting with Tat signal peptides.</text>
</comment>
<evidence type="ECO:0000313" key="10">
    <source>
        <dbReference type="Proteomes" id="UP000552097"/>
    </source>
</evidence>
<dbReference type="HAMAP" id="MF_00902">
    <property type="entry name" value="TatC"/>
    <property type="match status" value="1"/>
</dbReference>
<keyword evidence="5 7" id="KW-0811">Translocation</keyword>
<dbReference type="PRINTS" id="PR01840">
    <property type="entry name" value="TATCFAMILY"/>
</dbReference>
<evidence type="ECO:0000256" key="2">
    <source>
        <dbReference type="ARBA" id="ARBA00022692"/>
    </source>
</evidence>
<keyword evidence="7" id="KW-0813">Transport</keyword>
<dbReference type="InterPro" id="IPR002033">
    <property type="entry name" value="TatC"/>
</dbReference>
<accession>A0A7W9M1N0</accession>
<evidence type="ECO:0000256" key="6">
    <source>
        <dbReference type="ARBA" id="ARBA00023136"/>
    </source>
</evidence>
<dbReference type="NCBIfam" id="TIGR00945">
    <property type="entry name" value="tatC"/>
    <property type="match status" value="1"/>
</dbReference>
<dbReference type="Proteomes" id="UP000552097">
    <property type="component" value="Unassembled WGS sequence"/>
</dbReference>
<evidence type="ECO:0000313" key="9">
    <source>
        <dbReference type="EMBL" id="MBB5804012.1"/>
    </source>
</evidence>
<comment type="caution">
    <text evidence="9">The sequence shown here is derived from an EMBL/GenBank/DDBJ whole genome shotgun (WGS) entry which is preliminary data.</text>
</comment>
<comment type="similarity">
    <text evidence="7">Belongs to the TatC family.</text>
</comment>
<protein>
    <recommendedName>
        <fullName evidence="7">Sec-independent protein translocase protein TatC</fullName>
    </recommendedName>
</protein>
<comment type="subunit">
    <text evidence="7">The Tat system comprises two distinct complexes: a TatABC complex, containing multiple copies of TatA, TatB and TatC subunits, and a separate TatA complex, containing only TatA subunits. Substrates initially bind to the TatABC complex, which probably triggers association of the separate TatA complex to form the active translocon.</text>
</comment>
<evidence type="ECO:0000256" key="3">
    <source>
        <dbReference type="ARBA" id="ARBA00022927"/>
    </source>
</evidence>
<dbReference type="InterPro" id="IPR019820">
    <property type="entry name" value="Sec-indep_translocase_CS"/>
</dbReference>
<comment type="subcellular location">
    <subcellularLocation>
        <location evidence="7">Cell membrane</location>
        <topology evidence="7">Multi-pass membrane protein</topology>
    </subcellularLocation>
    <subcellularLocation>
        <location evidence="1">Membrane</location>
        <topology evidence="1">Multi-pass membrane protein</topology>
    </subcellularLocation>
</comment>
<feature type="transmembrane region" description="Helical" evidence="7">
    <location>
        <begin position="144"/>
        <end position="166"/>
    </location>
</feature>
<reference evidence="9 10" key="1">
    <citation type="submission" date="2020-08" db="EMBL/GenBank/DDBJ databases">
        <title>Sequencing the genomes of 1000 actinobacteria strains.</title>
        <authorList>
            <person name="Klenk H.-P."/>
        </authorList>
    </citation>
    <scope>NUCLEOTIDE SEQUENCE [LARGE SCALE GENOMIC DNA]</scope>
    <source>
        <strain evidence="9 10">DSM 45486</strain>
    </source>
</reference>
<evidence type="ECO:0000256" key="1">
    <source>
        <dbReference type="ARBA" id="ARBA00004141"/>
    </source>
</evidence>
<keyword evidence="6 7" id="KW-0472">Membrane</keyword>
<dbReference type="GO" id="GO:0065002">
    <property type="term" value="P:intracellular protein transmembrane transport"/>
    <property type="evidence" value="ECO:0007669"/>
    <property type="project" value="TreeGrafter"/>
</dbReference>
<keyword evidence="3 7" id="KW-0653">Protein transport</keyword>
<feature type="region of interest" description="Disordered" evidence="8">
    <location>
        <begin position="283"/>
        <end position="340"/>
    </location>
</feature>
<feature type="transmembrane region" description="Helical" evidence="7">
    <location>
        <begin position="111"/>
        <end position="132"/>
    </location>
</feature>
<keyword evidence="2 7" id="KW-0812">Transmembrane</keyword>
<evidence type="ECO:0000256" key="5">
    <source>
        <dbReference type="ARBA" id="ARBA00023010"/>
    </source>
</evidence>
<proteinExistence type="inferred from homology"/>
<dbReference type="AlphaFoldDB" id="A0A7W9M1N0"/>
<evidence type="ECO:0000256" key="4">
    <source>
        <dbReference type="ARBA" id="ARBA00022989"/>
    </source>
</evidence>
<name>A0A7W9M1N0_9PSEU</name>
<evidence type="ECO:0000256" key="8">
    <source>
        <dbReference type="SAM" id="MobiDB-lite"/>
    </source>
</evidence>
<dbReference type="PANTHER" id="PTHR30371">
    <property type="entry name" value="SEC-INDEPENDENT PROTEIN TRANSLOCASE PROTEIN TATC"/>
    <property type="match status" value="1"/>
</dbReference>